<reference evidence="2" key="1">
    <citation type="submission" date="2023-07" db="EMBL/GenBank/DDBJ databases">
        <title>Chromosome-level Genome Assembly of Striped Snakehead (Channa striata).</title>
        <authorList>
            <person name="Liu H."/>
        </authorList>
    </citation>
    <scope>NUCLEOTIDE SEQUENCE</scope>
    <source>
        <strain evidence="2">Gz</strain>
        <tissue evidence="2">Muscle</tissue>
    </source>
</reference>
<feature type="compositionally biased region" description="Polar residues" evidence="1">
    <location>
        <begin position="80"/>
        <end position="89"/>
    </location>
</feature>
<feature type="region of interest" description="Disordered" evidence="1">
    <location>
        <begin position="1"/>
        <end position="150"/>
    </location>
</feature>
<dbReference type="EMBL" id="JAUPFM010000001">
    <property type="protein sequence ID" value="KAK2863557.1"/>
    <property type="molecule type" value="Genomic_DNA"/>
</dbReference>
<gene>
    <name evidence="2" type="ORF">Q5P01_003090</name>
</gene>
<name>A0AA88NNU9_CHASR</name>
<evidence type="ECO:0000313" key="2">
    <source>
        <dbReference type="EMBL" id="KAK2863557.1"/>
    </source>
</evidence>
<feature type="compositionally biased region" description="Basic and acidic residues" evidence="1">
    <location>
        <begin position="90"/>
        <end position="113"/>
    </location>
</feature>
<feature type="compositionally biased region" description="Basic and acidic residues" evidence="1">
    <location>
        <begin position="1"/>
        <end position="15"/>
    </location>
</feature>
<dbReference type="Proteomes" id="UP001187415">
    <property type="component" value="Unassembled WGS sequence"/>
</dbReference>
<keyword evidence="3" id="KW-1185">Reference proteome</keyword>
<sequence>MIQENQVRDSTHHDQDESDMKEERRGPDLIDLNEDQAADRVQYTSDIKEEDQDSDFIDQDHHEDDMKKKNRDKDHGRSRINGNQGSIFTSHDHLYSRMKEEKNQDPDHVDRSEVSVQEQIQDLDSRSSDPAGLSDHQLDDTTLSCPSEPLYEDISDDELLKCSTPVPLSSSSSTFSVADWSASDGHDERFFRAEATPGAAFSPPAKKRRGTAGGPDTVQALRFEQMTNCVALMSHLNATFRRHDEFTTFGLAIADSLRKLPAERVEAAKCKVFAVLGEAHAR</sequence>
<evidence type="ECO:0000313" key="3">
    <source>
        <dbReference type="Proteomes" id="UP001187415"/>
    </source>
</evidence>
<proteinExistence type="predicted"/>
<organism evidence="2 3">
    <name type="scientific">Channa striata</name>
    <name type="common">Snakehead murrel</name>
    <name type="synonym">Ophicephalus striatus</name>
    <dbReference type="NCBI Taxonomy" id="64152"/>
    <lineage>
        <taxon>Eukaryota</taxon>
        <taxon>Metazoa</taxon>
        <taxon>Chordata</taxon>
        <taxon>Craniata</taxon>
        <taxon>Vertebrata</taxon>
        <taxon>Euteleostomi</taxon>
        <taxon>Actinopterygii</taxon>
        <taxon>Neopterygii</taxon>
        <taxon>Teleostei</taxon>
        <taxon>Neoteleostei</taxon>
        <taxon>Acanthomorphata</taxon>
        <taxon>Anabantaria</taxon>
        <taxon>Anabantiformes</taxon>
        <taxon>Channoidei</taxon>
        <taxon>Channidae</taxon>
        <taxon>Channa</taxon>
    </lineage>
</organism>
<accession>A0AA88NNU9</accession>
<feature type="compositionally biased region" description="Basic and acidic residues" evidence="1">
    <location>
        <begin position="58"/>
        <end position="77"/>
    </location>
</feature>
<feature type="compositionally biased region" description="Acidic residues" evidence="1">
    <location>
        <begin position="48"/>
        <end position="57"/>
    </location>
</feature>
<comment type="caution">
    <text evidence="2">The sequence shown here is derived from an EMBL/GenBank/DDBJ whole genome shotgun (WGS) entry which is preliminary data.</text>
</comment>
<dbReference type="AlphaFoldDB" id="A0AA88NNU9"/>
<evidence type="ECO:0000256" key="1">
    <source>
        <dbReference type="SAM" id="MobiDB-lite"/>
    </source>
</evidence>
<protein>
    <submittedName>
        <fullName evidence="2">Uncharacterized protein</fullName>
    </submittedName>
</protein>